<dbReference type="SUPFAM" id="SSF50630">
    <property type="entry name" value="Acid proteases"/>
    <property type="match status" value="1"/>
</dbReference>
<keyword evidence="3" id="KW-0378">Hydrolase</keyword>
<dbReference type="InterPro" id="IPR001969">
    <property type="entry name" value="Aspartic_peptidase_AS"/>
</dbReference>
<gene>
    <name evidence="5" type="primary">Ervk9</name>
    <name evidence="5" type="ORF">OCEOCE_R14705</name>
</gene>
<dbReference type="PANTHER" id="PTHR19422:SF123">
    <property type="entry name" value="RT1 CLASS I, LOCUS CE15"/>
    <property type="match status" value="1"/>
</dbReference>
<dbReference type="AlphaFoldDB" id="A0A7K8USB5"/>
<dbReference type="PANTHER" id="PTHR19422">
    <property type="entry name" value="GAG RETROVIRAL POLYPROTEIN"/>
    <property type="match status" value="1"/>
</dbReference>
<comment type="caution">
    <text evidence="5">The sequence shown here is derived from an EMBL/GenBank/DDBJ whole genome shotgun (WGS) entry which is preliminary data.</text>
</comment>
<dbReference type="GO" id="GO:0004190">
    <property type="term" value="F:aspartic-type endopeptidase activity"/>
    <property type="evidence" value="ECO:0007669"/>
    <property type="project" value="UniProtKB-KW"/>
</dbReference>
<dbReference type="Pfam" id="PF00077">
    <property type="entry name" value="RVP"/>
    <property type="match status" value="1"/>
</dbReference>
<keyword evidence="1" id="KW-0645">Protease</keyword>
<organism evidence="5 6">
    <name type="scientific">Oceanites oceanicus</name>
    <name type="common">Wilson's storm petrel</name>
    <name type="synonym">Procellaria oceanica</name>
    <dbReference type="NCBI Taxonomy" id="79653"/>
    <lineage>
        <taxon>Eukaryota</taxon>
        <taxon>Metazoa</taxon>
        <taxon>Chordata</taxon>
        <taxon>Craniata</taxon>
        <taxon>Vertebrata</taxon>
        <taxon>Euteleostomi</taxon>
        <taxon>Archelosauria</taxon>
        <taxon>Archosauria</taxon>
        <taxon>Dinosauria</taxon>
        <taxon>Saurischia</taxon>
        <taxon>Theropoda</taxon>
        <taxon>Coelurosauria</taxon>
        <taxon>Aves</taxon>
        <taxon>Neognathae</taxon>
        <taxon>Neoaves</taxon>
        <taxon>Aequornithes</taxon>
        <taxon>Procellariiformes</taxon>
        <taxon>Hydrobatidae</taxon>
        <taxon>Oceanites</taxon>
    </lineage>
</organism>
<dbReference type="PROSITE" id="PS50175">
    <property type="entry name" value="ASP_PROT_RETROV"/>
    <property type="match status" value="1"/>
</dbReference>
<evidence type="ECO:0000313" key="5">
    <source>
        <dbReference type="EMBL" id="NXF56372.1"/>
    </source>
</evidence>
<evidence type="ECO:0000256" key="1">
    <source>
        <dbReference type="ARBA" id="ARBA00022670"/>
    </source>
</evidence>
<dbReference type="InterPro" id="IPR036157">
    <property type="entry name" value="dUTPase-like_sf"/>
</dbReference>
<dbReference type="EMBL" id="VWZA01006074">
    <property type="protein sequence ID" value="NXF56372.1"/>
    <property type="molecule type" value="Genomic_DNA"/>
</dbReference>
<keyword evidence="2" id="KW-0064">Aspartyl protease</keyword>
<feature type="non-terminal residue" evidence="5">
    <location>
        <position position="1"/>
    </location>
</feature>
<dbReference type="InterPro" id="IPR021109">
    <property type="entry name" value="Peptidase_aspartic_dom_sf"/>
</dbReference>
<dbReference type="GO" id="GO:0006508">
    <property type="term" value="P:proteolysis"/>
    <property type="evidence" value="ECO:0007669"/>
    <property type="project" value="UniProtKB-KW"/>
</dbReference>
<reference evidence="5 6" key="1">
    <citation type="submission" date="2019-09" db="EMBL/GenBank/DDBJ databases">
        <title>Bird 10,000 Genomes (B10K) Project - Family phase.</title>
        <authorList>
            <person name="Zhang G."/>
        </authorList>
    </citation>
    <scope>NUCLEOTIDE SEQUENCE [LARGE SCALE GENOMIC DNA]</scope>
    <source>
        <strain evidence="5">B10K-CU-031-11</strain>
        <tissue evidence="5">Muscle</tissue>
    </source>
</reference>
<dbReference type="InterPro" id="IPR029054">
    <property type="entry name" value="dUTPase-like"/>
</dbReference>
<name>A0A7K8USB5_OCEOC</name>
<dbReference type="OrthoDB" id="9900537at2759"/>
<dbReference type="InterPro" id="IPR001995">
    <property type="entry name" value="Peptidase_A2_cat"/>
</dbReference>
<proteinExistence type="predicted"/>
<dbReference type="InterPro" id="IPR018061">
    <property type="entry name" value="Retropepsins"/>
</dbReference>
<protein>
    <submittedName>
        <fullName evidence="5">POK9 protein</fullName>
    </submittedName>
</protein>
<accession>A0A7K8USB5</accession>
<evidence type="ECO:0000313" key="6">
    <source>
        <dbReference type="Proteomes" id="UP000569728"/>
    </source>
</evidence>
<dbReference type="InterPro" id="IPR051592">
    <property type="entry name" value="HERV-K_Pro_peptidase_A2"/>
</dbReference>
<dbReference type="Proteomes" id="UP000569728">
    <property type="component" value="Unassembled WGS sequence"/>
</dbReference>
<feature type="non-terminal residue" evidence="5">
    <location>
        <position position="231"/>
    </location>
</feature>
<evidence type="ECO:0000256" key="3">
    <source>
        <dbReference type="ARBA" id="ARBA00022801"/>
    </source>
</evidence>
<feature type="domain" description="Peptidase A2" evidence="4">
    <location>
        <begin position="188"/>
        <end position="231"/>
    </location>
</feature>
<dbReference type="Gene3D" id="2.70.40.10">
    <property type="match status" value="1"/>
</dbReference>
<dbReference type="Pfam" id="PF00692">
    <property type="entry name" value="dUTPase"/>
    <property type="match status" value="1"/>
</dbReference>
<dbReference type="SUPFAM" id="SSF51283">
    <property type="entry name" value="dUTPase-like"/>
    <property type="match status" value="1"/>
</dbReference>
<dbReference type="Gene3D" id="2.40.70.10">
    <property type="entry name" value="Acid Proteases"/>
    <property type="match status" value="1"/>
</dbReference>
<keyword evidence="6" id="KW-1185">Reference proteome</keyword>
<evidence type="ECO:0000256" key="2">
    <source>
        <dbReference type="ARBA" id="ARBA00022750"/>
    </source>
</evidence>
<dbReference type="PROSITE" id="PS00141">
    <property type="entry name" value="ASP_PROTEASE"/>
    <property type="match status" value="1"/>
</dbReference>
<sequence length="231" mass="24385">QAKNTVAQHGKKSEATRQIVIWIFSAVLMTPRDWFLQRGSGVIAGSLGVDLETAVDVTLTSTEVQKIPSDAYGPLVTGSETVGGLLMGRSSAGIKGLIVIPGVIGADYTGQICIMAYTMCPPLFVPKGSGIAQILAFKNPLGRSGRSMNFRGDKGFGSTGPAVCFTMRLNQRPMEKICMTQGQHSVQLDAMLDSGADVTIVSVTNWPVNWEKDPLTTSIAGVGGSSVSYIS</sequence>
<evidence type="ECO:0000259" key="4">
    <source>
        <dbReference type="PROSITE" id="PS50175"/>
    </source>
</evidence>